<dbReference type="Pfam" id="PF22692">
    <property type="entry name" value="LlgE_F_G_D1"/>
    <property type="match status" value="1"/>
</dbReference>
<organism evidence="7 8">
    <name type="scientific">Opitutus terrae (strain DSM 11246 / JCM 15787 / PB90-1)</name>
    <dbReference type="NCBI Taxonomy" id="452637"/>
    <lineage>
        <taxon>Bacteria</taxon>
        <taxon>Pseudomonadati</taxon>
        <taxon>Verrucomicrobiota</taxon>
        <taxon>Opitutia</taxon>
        <taxon>Opitutales</taxon>
        <taxon>Opitutaceae</taxon>
        <taxon>Opitutus</taxon>
    </lineage>
</organism>
<sequence length="249" mass="27107">MNIGLYQSASSLSALERWQETVAQNITSSQVTGYRKRTINFSTQPAGELQSDPRRPVGSEAGVPTLFPKVNSGINFVSGETQPTRRDFDVAIQGDGFFQVRRPDGSFAYTRNGEFHVRADRTLVTGTGDEVLNAGGGPITFLPNGDQVAINTDGSIFQGETPVANMSVQRFADNAQLIPMPNGYFVPAAGMAPEAVTQPELLQGYLENSNVTPLREMVDLVIISRAYEANQRMITTLDQQMQKALDMLG</sequence>
<gene>
    <name evidence="7" type="ordered locus">Oter_0398</name>
</gene>
<evidence type="ECO:0000313" key="7">
    <source>
        <dbReference type="EMBL" id="ACB73688.1"/>
    </source>
</evidence>
<dbReference type="AlphaFoldDB" id="B1ZR21"/>
<comment type="subcellular location">
    <subcellularLocation>
        <location evidence="1 4">Bacterial flagellum basal body</location>
    </subcellularLocation>
</comment>
<comment type="similarity">
    <text evidence="2 4">Belongs to the flagella basal body rod proteins family.</text>
</comment>
<reference evidence="7 8" key="1">
    <citation type="journal article" date="2011" name="J. Bacteriol.">
        <title>Genome sequence of the verrucomicrobium Opitutus terrae PB90-1, an abundant inhabitant of rice paddy soil ecosystems.</title>
        <authorList>
            <person name="van Passel M.W."/>
            <person name="Kant R."/>
            <person name="Palva A."/>
            <person name="Copeland A."/>
            <person name="Lucas S."/>
            <person name="Lapidus A."/>
            <person name="Glavina del Rio T."/>
            <person name="Pitluck S."/>
            <person name="Goltsman E."/>
            <person name="Clum A."/>
            <person name="Sun H."/>
            <person name="Schmutz J."/>
            <person name="Larimer F.W."/>
            <person name="Land M.L."/>
            <person name="Hauser L."/>
            <person name="Kyrpides N."/>
            <person name="Mikhailova N."/>
            <person name="Richardson P.P."/>
            <person name="Janssen P.H."/>
            <person name="de Vos W.M."/>
            <person name="Smidt H."/>
        </authorList>
    </citation>
    <scope>NUCLEOTIDE SEQUENCE [LARGE SCALE GENOMIC DNA]</scope>
    <source>
        <strain evidence="8">DSM 11246 / JCM 15787 / PB90-1</strain>
    </source>
</reference>
<dbReference type="GO" id="GO:0071978">
    <property type="term" value="P:bacterial-type flagellum-dependent swarming motility"/>
    <property type="evidence" value="ECO:0007669"/>
    <property type="project" value="TreeGrafter"/>
</dbReference>
<evidence type="ECO:0000259" key="6">
    <source>
        <dbReference type="Pfam" id="PF22692"/>
    </source>
</evidence>
<dbReference type="PANTHER" id="PTHR30435">
    <property type="entry name" value="FLAGELLAR PROTEIN"/>
    <property type="match status" value="1"/>
</dbReference>
<accession>B1ZR21</accession>
<dbReference type="Pfam" id="PF06429">
    <property type="entry name" value="Flg_bbr_C"/>
    <property type="match status" value="1"/>
</dbReference>
<dbReference type="EMBL" id="CP001032">
    <property type="protein sequence ID" value="ACB73688.1"/>
    <property type="molecule type" value="Genomic_DNA"/>
</dbReference>
<dbReference type="STRING" id="452637.Oter_0398"/>
<dbReference type="NCBIfam" id="TIGR03506">
    <property type="entry name" value="FlgEFG_subfam"/>
    <property type="match status" value="1"/>
</dbReference>
<proteinExistence type="inferred from homology"/>
<dbReference type="HOGENOM" id="CLU_013687_1_0_0"/>
<dbReference type="KEGG" id="ote:Oter_0398"/>
<dbReference type="InterPro" id="IPR010930">
    <property type="entry name" value="Flg_bb/hook_C_dom"/>
</dbReference>
<dbReference type="PANTHER" id="PTHR30435:SF19">
    <property type="entry name" value="FLAGELLAR BASAL-BODY ROD PROTEIN FLGG"/>
    <property type="match status" value="1"/>
</dbReference>
<dbReference type="eggNOG" id="COG4786">
    <property type="taxonomic scope" value="Bacteria"/>
</dbReference>
<dbReference type="SUPFAM" id="SSF117143">
    <property type="entry name" value="Flagellar hook protein flgE"/>
    <property type="match status" value="1"/>
</dbReference>
<dbReference type="GO" id="GO:0009425">
    <property type="term" value="C:bacterial-type flagellum basal body"/>
    <property type="evidence" value="ECO:0007669"/>
    <property type="project" value="UniProtKB-SubCell"/>
</dbReference>
<dbReference type="Proteomes" id="UP000007013">
    <property type="component" value="Chromosome"/>
</dbReference>
<dbReference type="InterPro" id="IPR037925">
    <property type="entry name" value="FlgE/F/G-like"/>
</dbReference>
<evidence type="ECO:0000256" key="1">
    <source>
        <dbReference type="ARBA" id="ARBA00004117"/>
    </source>
</evidence>
<dbReference type="InterPro" id="IPR053967">
    <property type="entry name" value="LlgE_F_G-like_D1"/>
</dbReference>
<keyword evidence="3 4" id="KW-0975">Bacterial flagellum</keyword>
<evidence type="ECO:0000256" key="2">
    <source>
        <dbReference type="ARBA" id="ARBA00009677"/>
    </source>
</evidence>
<evidence type="ECO:0000259" key="5">
    <source>
        <dbReference type="Pfam" id="PF06429"/>
    </source>
</evidence>
<evidence type="ECO:0000256" key="4">
    <source>
        <dbReference type="RuleBase" id="RU362116"/>
    </source>
</evidence>
<evidence type="ECO:0000313" key="8">
    <source>
        <dbReference type="Proteomes" id="UP000007013"/>
    </source>
</evidence>
<dbReference type="RefSeq" id="WP_012373226.1">
    <property type="nucleotide sequence ID" value="NC_010571.1"/>
</dbReference>
<feature type="domain" description="Flagellar hook protein FlgE/F/G-like D1" evidence="6">
    <location>
        <begin position="91"/>
        <end position="156"/>
    </location>
</feature>
<dbReference type="OrthoDB" id="9804559at2"/>
<feature type="domain" description="Flagellar basal-body/hook protein C-terminal" evidence="5">
    <location>
        <begin position="203"/>
        <end position="247"/>
    </location>
</feature>
<evidence type="ECO:0000256" key="3">
    <source>
        <dbReference type="ARBA" id="ARBA00023143"/>
    </source>
</evidence>
<dbReference type="InterPro" id="IPR020013">
    <property type="entry name" value="Flagellar_FlgE/F/G"/>
</dbReference>
<name>B1ZR21_OPITP</name>
<keyword evidence="8" id="KW-1185">Reference proteome</keyword>
<protein>
    <submittedName>
        <fullName evidence="7">Uncharacterized protein</fullName>
    </submittedName>
</protein>